<dbReference type="AlphaFoldDB" id="A0A238W4S9"/>
<feature type="domain" description="Glycosyltransferase subfamily 4-like N-terminal" evidence="5">
    <location>
        <begin position="342"/>
        <end position="505"/>
    </location>
</feature>
<keyword evidence="2 6" id="KW-0808">Transferase</keyword>
<keyword evidence="1" id="KW-0328">Glycosyltransferase</keyword>
<evidence type="ECO:0000313" key="6">
    <source>
        <dbReference type="EMBL" id="SNR41407.1"/>
    </source>
</evidence>
<dbReference type="InterPro" id="IPR001173">
    <property type="entry name" value="Glyco_trans_2-like"/>
</dbReference>
<dbReference type="CDD" id="cd03801">
    <property type="entry name" value="GT4_PimA-like"/>
    <property type="match status" value="1"/>
</dbReference>
<dbReference type="PANTHER" id="PTHR43179:SF7">
    <property type="entry name" value="RHAMNOSYLTRANSFERASE WBBL"/>
    <property type="match status" value="1"/>
</dbReference>
<evidence type="ECO:0000259" key="5">
    <source>
        <dbReference type="Pfam" id="PF13439"/>
    </source>
</evidence>
<dbReference type="SUPFAM" id="SSF53756">
    <property type="entry name" value="UDP-Glycosyltransferase/glycogen phosphorylase"/>
    <property type="match status" value="1"/>
</dbReference>
<evidence type="ECO:0000256" key="2">
    <source>
        <dbReference type="ARBA" id="ARBA00022679"/>
    </source>
</evidence>
<name>A0A238W4S9_9ACTN</name>
<accession>A0A238W4S9</accession>
<protein>
    <submittedName>
        <fullName evidence="6">Glycosyltransferase, GT2 family</fullName>
    </submittedName>
</protein>
<dbReference type="Pfam" id="PF00534">
    <property type="entry name" value="Glycos_transf_1"/>
    <property type="match status" value="1"/>
</dbReference>
<reference evidence="6 7" key="1">
    <citation type="submission" date="2017-06" db="EMBL/GenBank/DDBJ databases">
        <authorList>
            <person name="Kim H.J."/>
            <person name="Triplett B.A."/>
        </authorList>
    </citation>
    <scope>NUCLEOTIDE SEQUENCE [LARGE SCALE GENOMIC DNA]</scope>
    <source>
        <strain evidence="6 7">DSM 44272</strain>
    </source>
</reference>
<dbReference type="InterPro" id="IPR029044">
    <property type="entry name" value="Nucleotide-diphossugar_trans"/>
</dbReference>
<keyword evidence="7" id="KW-1185">Reference proteome</keyword>
<dbReference type="EMBL" id="FZNO01000006">
    <property type="protein sequence ID" value="SNR41407.1"/>
    <property type="molecule type" value="Genomic_DNA"/>
</dbReference>
<dbReference type="Gene3D" id="3.90.550.10">
    <property type="entry name" value="Spore Coat Polysaccharide Biosynthesis Protein SpsA, Chain A"/>
    <property type="match status" value="1"/>
</dbReference>
<dbReference type="Gene3D" id="3.40.50.2000">
    <property type="entry name" value="Glycogen Phosphorylase B"/>
    <property type="match status" value="2"/>
</dbReference>
<dbReference type="Pfam" id="PF13439">
    <property type="entry name" value="Glyco_transf_4"/>
    <property type="match status" value="1"/>
</dbReference>
<feature type="domain" description="Glycosyltransferase 2-like" evidence="4">
    <location>
        <begin position="22"/>
        <end position="145"/>
    </location>
</feature>
<gene>
    <name evidence="6" type="ORF">SAMN06272737_106101</name>
</gene>
<dbReference type="InterPro" id="IPR001296">
    <property type="entry name" value="Glyco_trans_1"/>
</dbReference>
<evidence type="ECO:0000259" key="3">
    <source>
        <dbReference type="Pfam" id="PF00534"/>
    </source>
</evidence>
<dbReference type="Pfam" id="PF00535">
    <property type="entry name" value="Glycos_transf_2"/>
    <property type="match status" value="1"/>
</dbReference>
<dbReference type="GO" id="GO:0016757">
    <property type="term" value="F:glycosyltransferase activity"/>
    <property type="evidence" value="ECO:0007669"/>
    <property type="project" value="UniProtKB-KW"/>
</dbReference>
<dbReference type="Proteomes" id="UP000198403">
    <property type="component" value="Unassembled WGS sequence"/>
</dbReference>
<dbReference type="OrthoDB" id="8878585at2"/>
<proteinExistence type="predicted"/>
<dbReference type="PANTHER" id="PTHR43179">
    <property type="entry name" value="RHAMNOSYLTRANSFERASE WBBL"/>
    <property type="match status" value="1"/>
</dbReference>
<evidence type="ECO:0000259" key="4">
    <source>
        <dbReference type="Pfam" id="PF00535"/>
    </source>
</evidence>
<dbReference type="InterPro" id="IPR028098">
    <property type="entry name" value="Glyco_trans_4-like_N"/>
</dbReference>
<dbReference type="SUPFAM" id="SSF53448">
    <property type="entry name" value="Nucleotide-diphospho-sugar transferases"/>
    <property type="match status" value="1"/>
</dbReference>
<organism evidence="6 7">
    <name type="scientific">Blastococcus mobilis</name>
    <dbReference type="NCBI Taxonomy" id="1938746"/>
    <lineage>
        <taxon>Bacteria</taxon>
        <taxon>Bacillati</taxon>
        <taxon>Actinomycetota</taxon>
        <taxon>Actinomycetes</taxon>
        <taxon>Geodermatophilales</taxon>
        <taxon>Geodermatophilaceae</taxon>
        <taxon>Blastococcus</taxon>
    </lineage>
</organism>
<evidence type="ECO:0000256" key="1">
    <source>
        <dbReference type="ARBA" id="ARBA00022676"/>
    </source>
</evidence>
<evidence type="ECO:0000313" key="7">
    <source>
        <dbReference type="Proteomes" id="UP000198403"/>
    </source>
</evidence>
<feature type="domain" description="Glycosyl transferase family 1" evidence="3">
    <location>
        <begin position="521"/>
        <end position="673"/>
    </location>
</feature>
<sequence>MSAAGASPIRDGDGLLGVVVVNYASSHLLATHLAATDLAGQPVVVVVVDNWSSAAERAAIETLAAEQGWHLVAMPDNPGFGAGVNAGIRAARAAGCVCFLLLNPDAAVPGEVVAELRRHVLREPMALVSPRIRTSDGADFFSGSRLFLDSGRIRGRQTAGGRISSGPAVEWVTAACLALHDDLLRRAGDFDESYFLYWEDVEFSYRCRSVGGFPVVRNDLEAVHDAGGTQGPTPGRAKSALYYRYNCLNRLRFAARHLPRGRLLRWVLTTPAVSREILLRGGRRQLLRQPALVFAAVRGACAGLLLAGAALLRGTTPDRRGSDRREPGGSVLVVHPGAELYGSDRMLAESVSGLVADGHRVVVALPGRGPLVPELEGRGARIVFCRMPVLRKSALTPRGLVDLLADFLRGLVPACRLIRAVGTTAVYVSTVTVPTWSLVARLLRRRVVLHVHEAESGAPGLLRRLLALPAVLAHRVVVNSRYSRSVLLASVPWVEARSVVVYNGVAGPPEVCPPRPRLTGPVRLLYVGRLSPRKGPQVAVATLAELRRRGIDARLALAGSVFPGYEWFETGLRAQVRDAGLADRVEFLGFVPDVWAALRDADVVLIPSVLDEPFGNTAVEAVLAARPVLVSASSGLLEAAAGYTTAQAVPPGDAGAWADAVQRAVADWPALARAAVRDADEARRRHDPLRYRTQISRLTTAAGEPS</sequence>
<dbReference type="RefSeq" id="WP_089335908.1">
    <property type="nucleotide sequence ID" value="NZ_FZNO01000006.1"/>
</dbReference>